<proteinExistence type="predicted"/>
<comment type="caution">
    <text evidence="1">The sequence shown here is derived from an EMBL/GenBank/DDBJ whole genome shotgun (WGS) entry which is preliminary data.</text>
</comment>
<protein>
    <submittedName>
        <fullName evidence="1">Uncharacterized protein</fullName>
    </submittedName>
</protein>
<accession>A0ABN0UET2</accession>
<sequence length="99" mass="10497">MPALEDRLDGSVDLDAGARSDGAYYYLGPGDHPLRAAAARRADGFYPVVGWRFGQGHAASAVFAITERVGVRGAARDRVPRSRRTGGAVEFCGSARDCV</sequence>
<dbReference type="EMBL" id="BAAAGX010000014">
    <property type="protein sequence ID" value="GAA0248217.1"/>
    <property type="molecule type" value="Genomic_DNA"/>
</dbReference>
<gene>
    <name evidence="1" type="ORF">GCM10009539_36890</name>
</gene>
<name>A0ABN0UET2_9ACTN</name>
<organism evidence="1 2">
    <name type="scientific">Cryptosporangium japonicum</name>
    <dbReference type="NCBI Taxonomy" id="80872"/>
    <lineage>
        <taxon>Bacteria</taxon>
        <taxon>Bacillati</taxon>
        <taxon>Actinomycetota</taxon>
        <taxon>Actinomycetes</taxon>
        <taxon>Cryptosporangiales</taxon>
        <taxon>Cryptosporangiaceae</taxon>
        <taxon>Cryptosporangium</taxon>
    </lineage>
</organism>
<reference evidence="1 2" key="1">
    <citation type="journal article" date="2019" name="Int. J. Syst. Evol. Microbiol.">
        <title>The Global Catalogue of Microorganisms (GCM) 10K type strain sequencing project: providing services to taxonomists for standard genome sequencing and annotation.</title>
        <authorList>
            <consortium name="The Broad Institute Genomics Platform"/>
            <consortium name="The Broad Institute Genome Sequencing Center for Infectious Disease"/>
            <person name="Wu L."/>
            <person name="Ma J."/>
        </authorList>
    </citation>
    <scope>NUCLEOTIDE SEQUENCE [LARGE SCALE GENOMIC DNA]</scope>
    <source>
        <strain evidence="1 2">JCM 10425</strain>
    </source>
</reference>
<evidence type="ECO:0000313" key="2">
    <source>
        <dbReference type="Proteomes" id="UP001500967"/>
    </source>
</evidence>
<keyword evidence="2" id="KW-1185">Reference proteome</keyword>
<evidence type="ECO:0000313" key="1">
    <source>
        <dbReference type="EMBL" id="GAA0248217.1"/>
    </source>
</evidence>
<dbReference type="RefSeq" id="WP_344650062.1">
    <property type="nucleotide sequence ID" value="NZ_BAAAGX010000014.1"/>
</dbReference>
<dbReference type="Proteomes" id="UP001500967">
    <property type="component" value="Unassembled WGS sequence"/>
</dbReference>